<accession>A0AAN9Z167</accession>
<name>A0AAN9Z167_9ORTH</name>
<reference evidence="1 2" key="1">
    <citation type="submission" date="2024-03" db="EMBL/GenBank/DDBJ databases">
        <title>The genome assembly and annotation of the cricket Gryllus longicercus Weissman &amp; Gray.</title>
        <authorList>
            <person name="Szrajer S."/>
            <person name="Gray D."/>
            <person name="Ylla G."/>
        </authorList>
    </citation>
    <scope>NUCLEOTIDE SEQUENCE [LARGE SCALE GENOMIC DNA]</scope>
    <source>
        <strain evidence="1">DAG 2021-001</strain>
        <tissue evidence="1">Whole body minus gut</tissue>
    </source>
</reference>
<dbReference type="Proteomes" id="UP001378592">
    <property type="component" value="Unassembled WGS sequence"/>
</dbReference>
<proteinExistence type="predicted"/>
<dbReference type="AlphaFoldDB" id="A0AAN9Z167"/>
<organism evidence="1 2">
    <name type="scientific">Gryllus longicercus</name>
    <dbReference type="NCBI Taxonomy" id="2509291"/>
    <lineage>
        <taxon>Eukaryota</taxon>
        <taxon>Metazoa</taxon>
        <taxon>Ecdysozoa</taxon>
        <taxon>Arthropoda</taxon>
        <taxon>Hexapoda</taxon>
        <taxon>Insecta</taxon>
        <taxon>Pterygota</taxon>
        <taxon>Neoptera</taxon>
        <taxon>Polyneoptera</taxon>
        <taxon>Orthoptera</taxon>
        <taxon>Ensifera</taxon>
        <taxon>Gryllidea</taxon>
        <taxon>Grylloidea</taxon>
        <taxon>Gryllidae</taxon>
        <taxon>Gryllinae</taxon>
        <taxon>Gryllus</taxon>
    </lineage>
</organism>
<sequence>MICANNINSMACSQSRTMQCKCTSAS</sequence>
<gene>
    <name evidence="1" type="ORF">R5R35_010884</name>
</gene>
<protein>
    <submittedName>
        <fullName evidence="1">Uncharacterized protein</fullName>
    </submittedName>
</protein>
<comment type="caution">
    <text evidence="1">The sequence shown here is derived from an EMBL/GenBank/DDBJ whole genome shotgun (WGS) entry which is preliminary data.</text>
</comment>
<evidence type="ECO:0000313" key="2">
    <source>
        <dbReference type="Proteomes" id="UP001378592"/>
    </source>
</evidence>
<keyword evidence="2" id="KW-1185">Reference proteome</keyword>
<dbReference type="EMBL" id="JAZDUA010000542">
    <property type="protein sequence ID" value="KAK7791364.1"/>
    <property type="molecule type" value="Genomic_DNA"/>
</dbReference>
<evidence type="ECO:0000313" key="1">
    <source>
        <dbReference type="EMBL" id="KAK7791364.1"/>
    </source>
</evidence>